<comment type="caution">
    <text evidence="2">The sequence shown here is derived from an EMBL/GenBank/DDBJ whole genome shotgun (WGS) entry which is preliminary data.</text>
</comment>
<proteinExistence type="predicted"/>
<dbReference type="InterPro" id="IPR004401">
    <property type="entry name" value="YbaB/EbfC"/>
</dbReference>
<reference evidence="2" key="1">
    <citation type="journal article" date="2014" name="Int. J. Syst. Evol. Microbiol.">
        <title>Complete genome sequence of Corynebacterium casei LMG S-19264T (=DSM 44701T), isolated from a smear-ripened cheese.</title>
        <authorList>
            <consortium name="US DOE Joint Genome Institute (JGI-PGF)"/>
            <person name="Walter F."/>
            <person name="Albersmeier A."/>
            <person name="Kalinowski J."/>
            <person name="Ruckert C."/>
        </authorList>
    </citation>
    <scope>NUCLEOTIDE SEQUENCE</scope>
    <source>
        <strain evidence="2">CGMCC 1.12827</strain>
    </source>
</reference>
<dbReference type="AlphaFoldDB" id="A0A916X1H6"/>
<organism evidence="2 3">
    <name type="scientific">Gordonia jinhuaensis</name>
    <dbReference type="NCBI Taxonomy" id="1517702"/>
    <lineage>
        <taxon>Bacteria</taxon>
        <taxon>Bacillati</taxon>
        <taxon>Actinomycetota</taxon>
        <taxon>Actinomycetes</taxon>
        <taxon>Mycobacteriales</taxon>
        <taxon>Gordoniaceae</taxon>
        <taxon>Gordonia</taxon>
    </lineage>
</organism>
<accession>A0A916X1H6</accession>
<feature type="compositionally biased region" description="Basic and acidic residues" evidence="1">
    <location>
        <begin position="110"/>
        <end position="121"/>
    </location>
</feature>
<dbReference type="Pfam" id="PF02575">
    <property type="entry name" value="YbaB_DNA_bd"/>
    <property type="match status" value="1"/>
</dbReference>
<name>A0A916X1H6_9ACTN</name>
<evidence type="ECO:0000313" key="3">
    <source>
        <dbReference type="Proteomes" id="UP000621454"/>
    </source>
</evidence>
<dbReference type="EMBL" id="BMGC01000063">
    <property type="protein sequence ID" value="GGB47820.1"/>
    <property type="molecule type" value="Genomic_DNA"/>
</dbReference>
<keyword evidence="3" id="KW-1185">Reference proteome</keyword>
<feature type="region of interest" description="Disordered" evidence="1">
    <location>
        <begin position="101"/>
        <end position="137"/>
    </location>
</feature>
<dbReference type="Proteomes" id="UP000621454">
    <property type="component" value="Unassembled WGS sequence"/>
</dbReference>
<evidence type="ECO:0008006" key="4">
    <source>
        <dbReference type="Google" id="ProtNLM"/>
    </source>
</evidence>
<protein>
    <recommendedName>
        <fullName evidence="4">YbaB/EbfC DNA-binding family protein</fullName>
    </recommendedName>
</protein>
<dbReference type="InterPro" id="IPR036894">
    <property type="entry name" value="YbaB-like_sf"/>
</dbReference>
<reference evidence="2" key="2">
    <citation type="submission" date="2020-09" db="EMBL/GenBank/DDBJ databases">
        <authorList>
            <person name="Sun Q."/>
            <person name="Zhou Y."/>
        </authorList>
    </citation>
    <scope>NUCLEOTIDE SEQUENCE</scope>
    <source>
        <strain evidence="2">CGMCC 1.12827</strain>
    </source>
</reference>
<sequence length="137" mass="14858">MLSTNSTAVAEFQRKSAQAQAALEKVRGRGTAGNGATSAMVDAGGRLRDLTFAPTAAKWGDRIPALVLKASRAAEQDAIAQVQKITKPLTDDPRLRQTLAETKSLLSAEEPGKRRPRPKAEESEDAYFRNFSPHDPR</sequence>
<dbReference type="Gene3D" id="3.30.1310.10">
    <property type="entry name" value="Nucleoid-associated protein YbaB-like domain"/>
    <property type="match status" value="1"/>
</dbReference>
<gene>
    <name evidence="2" type="ORF">GCM10011489_38760</name>
</gene>
<evidence type="ECO:0000313" key="2">
    <source>
        <dbReference type="EMBL" id="GGB47820.1"/>
    </source>
</evidence>
<dbReference type="GO" id="GO:0003677">
    <property type="term" value="F:DNA binding"/>
    <property type="evidence" value="ECO:0007669"/>
    <property type="project" value="InterPro"/>
</dbReference>
<evidence type="ECO:0000256" key="1">
    <source>
        <dbReference type="SAM" id="MobiDB-lite"/>
    </source>
</evidence>
<dbReference type="SUPFAM" id="SSF82607">
    <property type="entry name" value="YbaB-like"/>
    <property type="match status" value="1"/>
</dbReference>